<dbReference type="PANTHER" id="PTHR12732:SF8">
    <property type="entry name" value="NUCLEAR MRNA EXPORT PROTEIN THP1"/>
    <property type="match status" value="1"/>
</dbReference>
<dbReference type="GO" id="GO:0003723">
    <property type="term" value="F:RNA binding"/>
    <property type="evidence" value="ECO:0007669"/>
    <property type="project" value="InterPro"/>
</dbReference>
<sequence>MSLEDHLRAIQNSIQSNTLHVTLSINPTSSHIAPLQKALQSYSNSQLMSNIEKIGYFDNNWPSFESLVQNYLIFVRDFDPWSLQRSVDLLIKFYESLSVALNNAQNAKLLVLVKESTSQIVPVAKLADQRLMNATGRINDYPRLSYMSTLLLKSLNNIRNDPELGIPSKRFKISILMFLSITLCQTYMSIDSVMLCNNVFSNINILNLDKSLISRKQLIQYRFMLGKFHLLQSNYYLAYHHFDWCFSNCHQQTPLKNILLILKYLIPSGLLVGRCPNLAYLQSQLGNHHLLQLYAPLIQCYKNGDLFSFSKLVATNQQYFANLGILVGFLQRVRILILRNLIQKVYKLQGGLSFETVGRALRLSIDPDQTRSYFGSKSLWMYTITNGDLDESFTETLLMTLIDANLLKAKLTPSKTIILSKSGLFPAAYNVYANSYKKNEKERWLE</sequence>
<dbReference type="GO" id="GO:0000973">
    <property type="term" value="P:post-transcriptional tethering of RNA polymerase II gene DNA at nuclear periphery"/>
    <property type="evidence" value="ECO:0007669"/>
    <property type="project" value="TreeGrafter"/>
</dbReference>
<dbReference type="EMBL" id="JAEUBE010000087">
    <property type="protein sequence ID" value="KAH3670454.1"/>
    <property type="molecule type" value="Genomic_DNA"/>
</dbReference>
<evidence type="ECO:0000313" key="1">
    <source>
        <dbReference type="EMBL" id="KAH3670454.1"/>
    </source>
</evidence>
<dbReference type="OrthoDB" id="5404651at2759"/>
<keyword evidence="2" id="KW-1185">Reference proteome</keyword>
<dbReference type="GO" id="GO:0003690">
    <property type="term" value="F:double-stranded DNA binding"/>
    <property type="evidence" value="ECO:0007669"/>
    <property type="project" value="InterPro"/>
</dbReference>
<dbReference type="GO" id="GO:0070390">
    <property type="term" value="C:transcription export complex 2"/>
    <property type="evidence" value="ECO:0007669"/>
    <property type="project" value="TreeGrafter"/>
</dbReference>
<dbReference type="GeneID" id="70232937"/>
<dbReference type="SMART" id="SM00753">
    <property type="entry name" value="PAM"/>
    <property type="match status" value="1"/>
</dbReference>
<dbReference type="AlphaFoldDB" id="A0A9P8PFT7"/>
<dbReference type="RefSeq" id="XP_046063879.1">
    <property type="nucleotide sequence ID" value="XM_046209122.1"/>
</dbReference>
<comment type="caution">
    <text evidence="1">The sequence shown here is derived from an EMBL/GenBank/DDBJ whole genome shotgun (WGS) entry which is preliminary data.</text>
</comment>
<organism evidence="1 2">
    <name type="scientific">Ogataea philodendri</name>
    <dbReference type="NCBI Taxonomy" id="1378263"/>
    <lineage>
        <taxon>Eukaryota</taxon>
        <taxon>Fungi</taxon>
        <taxon>Dikarya</taxon>
        <taxon>Ascomycota</taxon>
        <taxon>Saccharomycotina</taxon>
        <taxon>Pichiomycetes</taxon>
        <taxon>Pichiales</taxon>
        <taxon>Pichiaceae</taxon>
        <taxon>Ogataea</taxon>
    </lineage>
</organism>
<proteinExistence type="predicted"/>
<reference evidence="1" key="2">
    <citation type="submission" date="2021-01" db="EMBL/GenBank/DDBJ databases">
        <authorList>
            <person name="Schikora-Tamarit M.A."/>
        </authorList>
    </citation>
    <scope>NUCLEOTIDE SEQUENCE</scope>
    <source>
        <strain evidence="1">CBS6075</strain>
    </source>
</reference>
<dbReference type="Proteomes" id="UP000769157">
    <property type="component" value="Unassembled WGS sequence"/>
</dbReference>
<name>A0A9P8PFT7_9ASCO</name>
<dbReference type="GO" id="GO:0016973">
    <property type="term" value="P:poly(A)+ mRNA export from nucleus"/>
    <property type="evidence" value="ECO:0007669"/>
    <property type="project" value="TreeGrafter"/>
</dbReference>
<dbReference type="PANTHER" id="PTHR12732">
    <property type="entry name" value="UNCHARACTERIZED PROTEASOME COMPONENT REGION PCI-CONTAINING"/>
    <property type="match status" value="1"/>
</dbReference>
<evidence type="ECO:0008006" key="3">
    <source>
        <dbReference type="Google" id="ProtNLM"/>
    </source>
</evidence>
<reference evidence="1" key="1">
    <citation type="journal article" date="2021" name="Open Biol.">
        <title>Shared evolutionary footprints suggest mitochondrial oxidative damage underlies multiple complex I losses in fungi.</title>
        <authorList>
            <person name="Schikora-Tamarit M.A."/>
            <person name="Marcet-Houben M."/>
            <person name="Nosek J."/>
            <person name="Gabaldon T."/>
        </authorList>
    </citation>
    <scope>NUCLEOTIDE SEQUENCE</scope>
    <source>
        <strain evidence="1">CBS6075</strain>
    </source>
</reference>
<gene>
    <name evidence="1" type="ORF">OGAPHI_000969</name>
</gene>
<protein>
    <recommendedName>
        <fullName evidence="3">PCI domain-containing protein</fullName>
    </recommendedName>
</protein>
<evidence type="ECO:0000313" key="2">
    <source>
        <dbReference type="Proteomes" id="UP000769157"/>
    </source>
</evidence>
<dbReference type="InterPro" id="IPR045114">
    <property type="entry name" value="Csn12-like"/>
</dbReference>
<dbReference type="GO" id="GO:0006368">
    <property type="term" value="P:transcription elongation by RNA polymerase II"/>
    <property type="evidence" value="ECO:0007669"/>
    <property type="project" value="TreeGrafter"/>
</dbReference>
<accession>A0A9P8PFT7</accession>